<sequence length="81" mass="9000">MTTLEIILSVGKTVPVFGHPDDLFNGFQMQQSRSRASSSIPYCGPVLANSTFWLPSGYPHIISEFMCITSFLKQDMSAKQI</sequence>
<accession>A0A0E9QSP9</accession>
<organism evidence="1">
    <name type="scientific">Anguilla anguilla</name>
    <name type="common">European freshwater eel</name>
    <name type="synonym">Muraena anguilla</name>
    <dbReference type="NCBI Taxonomy" id="7936"/>
    <lineage>
        <taxon>Eukaryota</taxon>
        <taxon>Metazoa</taxon>
        <taxon>Chordata</taxon>
        <taxon>Craniata</taxon>
        <taxon>Vertebrata</taxon>
        <taxon>Euteleostomi</taxon>
        <taxon>Actinopterygii</taxon>
        <taxon>Neopterygii</taxon>
        <taxon>Teleostei</taxon>
        <taxon>Anguilliformes</taxon>
        <taxon>Anguillidae</taxon>
        <taxon>Anguilla</taxon>
    </lineage>
</organism>
<dbReference type="AlphaFoldDB" id="A0A0E9QSP9"/>
<dbReference type="EMBL" id="GBXM01088591">
    <property type="protein sequence ID" value="JAH19986.1"/>
    <property type="molecule type" value="Transcribed_RNA"/>
</dbReference>
<proteinExistence type="predicted"/>
<name>A0A0E9QSP9_ANGAN</name>
<protein>
    <submittedName>
        <fullName evidence="1">Uncharacterized protein</fullName>
    </submittedName>
</protein>
<reference evidence="1" key="1">
    <citation type="submission" date="2014-11" db="EMBL/GenBank/DDBJ databases">
        <authorList>
            <person name="Amaro Gonzalez C."/>
        </authorList>
    </citation>
    <scope>NUCLEOTIDE SEQUENCE</scope>
</reference>
<evidence type="ECO:0000313" key="1">
    <source>
        <dbReference type="EMBL" id="JAH19986.1"/>
    </source>
</evidence>
<reference evidence="1" key="2">
    <citation type="journal article" date="2015" name="Fish Shellfish Immunol.">
        <title>Early steps in the European eel (Anguilla anguilla)-Vibrio vulnificus interaction in the gills: Role of the RtxA13 toxin.</title>
        <authorList>
            <person name="Callol A."/>
            <person name="Pajuelo D."/>
            <person name="Ebbesson L."/>
            <person name="Teles M."/>
            <person name="MacKenzie S."/>
            <person name="Amaro C."/>
        </authorList>
    </citation>
    <scope>NUCLEOTIDE SEQUENCE</scope>
</reference>